<evidence type="ECO:0000256" key="1">
    <source>
        <dbReference type="SAM" id="SignalP"/>
    </source>
</evidence>
<reference evidence="2 3" key="1">
    <citation type="journal article" date="2024" name="Chem. Sci.">
        <title>Discovery of megapolipeptins by genome mining of a Burkholderiales bacteria collection.</title>
        <authorList>
            <person name="Paulo B.S."/>
            <person name="Recchia M.J.J."/>
            <person name="Lee S."/>
            <person name="Fergusson C.H."/>
            <person name="Romanowski S.B."/>
            <person name="Hernandez A."/>
            <person name="Krull N."/>
            <person name="Liu D.Y."/>
            <person name="Cavanagh H."/>
            <person name="Bos A."/>
            <person name="Gray C.A."/>
            <person name="Murphy B.T."/>
            <person name="Linington R.G."/>
            <person name="Eustaquio A.S."/>
        </authorList>
    </citation>
    <scope>NUCLEOTIDE SEQUENCE [LARGE SCALE GENOMIC DNA]</scope>
    <source>
        <strain evidence="2 3">RL21-008-BIB-B</strain>
    </source>
</reference>
<sequence length="172" mass="18775">MRKHPSLSCAALAALTLVTGCAVKNPYISPTSGDTARIRVVNHSAGTALLYASTTCKVDSAPVLAGFSSFLKSDISRADMYGSQPNDGNKNVVERVIEAGKEMQIFTAYQGAGVQCYVEVAFNPKKDEQYEMTYIANGQMCRVAIDRLTETDGKIVREKVEDVRRLKKGECR</sequence>
<dbReference type="EMBL" id="JAQQFR010000009">
    <property type="protein sequence ID" value="MFL9879778.1"/>
    <property type="molecule type" value="Genomic_DNA"/>
</dbReference>
<comment type="caution">
    <text evidence="2">The sequence shown here is derived from an EMBL/GenBank/DDBJ whole genome shotgun (WGS) entry which is preliminary data.</text>
</comment>
<gene>
    <name evidence="2" type="ORF">PQR63_15365</name>
</gene>
<keyword evidence="1" id="KW-0732">Signal</keyword>
<dbReference type="PROSITE" id="PS51257">
    <property type="entry name" value="PROKAR_LIPOPROTEIN"/>
    <property type="match status" value="1"/>
</dbReference>
<organism evidence="2 3">
    <name type="scientific">Herbaspirillum rhizosphaerae</name>
    <dbReference type="NCBI Taxonomy" id="346179"/>
    <lineage>
        <taxon>Bacteria</taxon>
        <taxon>Pseudomonadati</taxon>
        <taxon>Pseudomonadota</taxon>
        <taxon>Betaproteobacteria</taxon>
        <taxon>Burkholderiales</taxon>
        <taxon>Oxalobacteraceae</taxon>
        <taxon>Herbaspirillum</taxon>
    </lineage>
</organism>
<protein>
    <recommendedName>
        <fullName evidence="4">Lipoprotein</fullName>
    </recommendedName>
</protein>
<feature type="signal peptide" evidence="1">
    <location>
        <begin position="1"/>
        <end position="24"/>
    </location>
</feature>
<dbReference type="RefSeq" id="WP_408168868.1">
    <property type="nucleotide sequence ID" value="NZ_JAQQFR010000009.1"/>
</dbReference>
<evidence type="ECO:0008006" key="4">
    <source>
        <dbReference type="Google" id="ProtNLM"/>
    </source>
</evidence>
<dbReference type="Proteomes" id="UP001629214">
    <property type="component" value="Unassembled WGS sequence"/>
</dbReference>
<evidence type="ECO:0000313" key="2">
    <source>
        <dbReference type="EMBL" id="MFL9879778.1"/>
    </source>
</evidence>
<name>A0ABW8ZBU8_9BURK</name>
<accession>A0ABW8ZBU8</accession>
<feature type="chain" id="PRO_5046756455" description="Lipoprotein" evidence="1">
    <location>
        <begin position="25"/>
        <end position="172"/>
    </location>
</feature>
<keyword evidence="3" id="KW-1185">Reference proteome</keyword>
<evidence type="ECO:0000313" key="3">
    <source>
        <dbReference type="Proteomes" id="UP001629214"/>
    </source>
</evidence>
<proteinExistence type="predicted"/>